<evidence type="ECO:0000313" key="1">
    <source>
        <dbReference type="EMBL" id="MBP2474317.1"/>
    </source>
</evidence>
<accession>A0ABS5ADH2</accession>
<keyword evidence="2" id="KW-1185">Reference proteome</keyword>
<gene>
    <name evidence="1" type="ORF">JOF53_003189</name>
</gene>
<organism evidence="1 2">
    <name type="scientific">Crossiella equi</name>
    <dbReference type="NCBI Taxonomy" id="130796"/>
    <lineage>
        <taxon>Bacteria</taxon>
        <taxon>Bacillati</taxon>
        <taxon>Actinomycetota</taxon>
        <taxon>Actinomycetes</taxon>
        <taxon>Pseudonocardiales</taxon>
        <taxon>Pseudonocardiaceae</taxon>
        <taxon>Crossiella</taxon>
    </lineage>
</organism>
<protein>
    <submittedName>
        <fullName evidence="1">Uncharacterized protein</fullName>
    </submittedName>
</protein>
<dbReference type="Proteomes" id="UP001519363">
    <property type="component" value="Unassembled WGS sequence"/>
</dbReference>
<proteinExistence type="predicted"/>
<evidence type="ECO:0000313" key="2">
    <source>
        <dbReference type="Proteomes" id="UP001519363"/>
    </source>
</evidence>
<dbReference type="EMBL" id="JAGIOO010000001">
    <property type="protein sequence ID" value="MBP2474317.1"/>
    <property type="molecule type" value="Genomic_DNA"/>
</dbReference>
<comment type="caution">
    <text evidence="1">The sequence shown here is derived from an EMBL/GenBank/DDBJ whole genome shotgun (WGS) entry which is preliminary data.</text>
</comment>
<reference evidence="1 2" key="1">
    <citation type="submission" date="2021-03" db="EMBL/GenBank/DDBJ databases">
        <title>Sequencing the genomes of 1000 actinobacteria strains.</title>
        <authorList>
            <person name="Klenk H.-P."/>
        </authorList>
    </citation>
    <scope>NUCLEOTIDE SEQUENCE [LARGE SCALE GENOMIC DNA]</scope>
    <source>
        <strain evidence="1 2">DSM 44580</strain>
    </source>
</reference>
<sequence>MKPQTGIETTNPAGLGFGELSREDLVEDRAAVMASSGYICTLTWECNC</sequence>
<name>A0ABS5ADH2_9PSEU</name>
<dbReference type="RefSeq" id="WP_169733896.1">
    <property type="nucleotide sequence ID" value="NZ_JAGIOO010000001.1"/>
</dbReference>